<feature type="region of interest" description="Disordered" evidence="1">
    <location>
        <begin position="18"/>
        <end position="41"/>
    </location>
</feature>
<evidence type="ECO:0000256" key="1">
    <source>
        <dbReference type="SAM" id="MobiDB-lite"/>
    </source>
</evidence>
<protein>
    <submittedName>
        <fullName evidence="2">Uncharacterized protein</fullName>
    </submittedName>
</protein>
<name>A0ABR3DBZ1_NEUIN</name>
<evidence type="ECO:0000313" key="2">
    <source>
        <dbReference type="EMBL" id="KAL0469902.1"/>
    </source>
</evidence>
<gene>
    <name evidence="2" type="ORF">QR685DRAFT_589458</name>
</gene>
<reference evidence="2 3" key="1">
    <citation type="submission" date="2023-09" db="EMBL/GenBank/DDBJ databases">
        <title>Multi-omics analysis of a traditional fermented food reveals byproduct-associated fungal strains for waste-to-food upcycling.</title>
        <authorList>
            <consortium name="Lawrence Berkeley National Laboratory"/>
            <person name="Rekdal V.M."/>
            <person name="Villalobos-Escobedo J.M."/>
            <person name="Rodriguez-Valeron N."/>
            <person name="Garcia M.O."/>
            <person name="Vasquez D.P."/>
            <person name="Damayanti I."/>
            <person name="Sorensen P.M."/>
            <person name="Baidoo E.E."/>
            <person name="De Carvalho A.C."/>
            <person name="Riley R."/>
            <person name="Lipzen A."/>
            <person name="He G."/>
            <person name="Yan M."/>
            <person name="Haridas S."/>
            <person name="Daum C."/>
            <person name="Yoshinaga Y."/>
            <person name="Ng V."/>
            <person name="Grigoriev I.V."/>
            <person name="Munk R."/>
            <person name="Nuraida L."/>
            <person name="Wijaya C.H."/>
            <person name="Morales P.-C."/>
            <person name="Keasling J.D."/>
        </authorList>
    </citation>
    <scope>NUCLEOTIDE SEQUENCE [LARGE SCALE GENOMIC DNA]</scope>
    <source>
        <strain evidence="2 3">FGSC 2613</strain>
    </source>
</reference>
<organism evidence="2 3">
    <name type="scientific">Neurospora intermedia</name>
    <dbReference type="NCBI Taxonomy" id="5142"/>
    <lineage>
        <taxon>Eukaryota</taxon>
        <taxon>Fungi</taxon>
        <taxon>Dikarya</taxon>
        <taxon>Ascomycota</taxon>
        <taxon>Pezizomycotina</taxon>
        <taxon>Sordariomycetes</taxon>
        <taxon>Sordariomycetidae</taxon>
        <taxon>Sordariales</taxon>
        <taxon>Sordariaceae</taxon>
        <taxon>Neurospora</taxon>
    </lineage>
</organism>
<feature type="region of interest" description="Disordered" evidence="1">
    <location>
        <begin position="126"/>
        <end position="184"/>
    </location>
</feature>
<keyword evidence="3" id="KW-1185">Reference proteome</keyword>
<dbReference type="EMBL" id="JAVLET010000005">
    <property type="protein sequence ID" value="KAL0469902.1"/>
    <property type="molecule type" value="Genomic_DNA"/>
</dbReference>
<comment type="caution">
    <text evidence="2">The sequence shown here is derived from an EMBL/GenBank/DDBJ whole genome shotgun (WGS) entry which is preliminary data.</text>
</comment>
<feature type="region of interest" description="Disordered" evidence="1">
    <location>
        <begin position="59"/>
        <end position="114"/>
    </location>
</feature>
<evidence type="ECO:0000313" key="3">
    <source>
        <dbReference type="Proteomes" id="UP001451303"/>
    </source>
</evidence>
<feature type="region of interest" description="Disordered" evidence="1">
    <location>
        <begin position="244"/>
        <end position="269"/>
    </location>
</feature>
<feature type="compositionally biased region" description="Polar residues" evidence="1">
    <location>
        <begin position="31"/>
        <end position="41"/>
    </location>
</feature>
<accession>A0ABR3DBZ1</accession>
<sequence>MNRFRRCIVSCCFNGGDDVPSPTQRRIPRHPQNQTAPYSQQAQYQKTQLRCQYHTEAQHRAYGQTSPSPPRPKRPLPPSKSPIYQHHHMKNDHQPPARPITQWPTPNPNQRRGKILDNLSSWWDDTVSQGSYPESPEIDFDPDLTPPPLYRRYPPKQEEEEQEQEQHQHTFPKPFAVSTPAPRRRNVPSSYDISYYFGNSLNVVTPWRPSTPPPPSEPPSLPHYEDSSAVASWALGVEKGKWEEEVWEDEETERDREEAGHQDPRIVSGVSSLPHYSEAVHQHRRPVSDVSSVSSYYSEYRESRALTPIPKVRKWGDAKYEDARWEETNWF</sequence>
<dbReference type="Proteomes" id="UP001451303">
    <property type="component" value="Unassembled WGS sequence"/>
</dbReference>
<feature type="compositionally biased region" description="Basic and acidic residues" evidence="1">
    <location>
        <begin position="253"/>
        <end position="264"/>
    </location>
</feature>
<feature type="compositionally biased region" description="Pro residues" evidence="1">
    <location>
        <begin position="67"/>
        <end position="80"/>
    </location>
</feature>
<proteinExistence type="predicted"/>